<keyword evidence="3" id="KW-1185">Reference proteome</keyword>
<gene>
    <name evidence="2" type="ORF">HCT46_05875</name>
</gene>
<evidence type="ECO:0000313" key="2">
    <source>
        <dbReference type="EMBL" id="NIZ47438.1"/>
    </source>
</evidence>
<dbReference type="Gene3D" id="1.10.1790.10">
    <property type="entry name" value="PRD domain"/>
    <property type="match status" value="1"/>
</dbReference>
<reference evidence="2" key="1">
    <citation type="submission" date="2020-03" db="EMBL/GenBank/DDBJ databases">
        <title>Spirochaetal bacteria isolated from arthropods constitute a novel genus Entomospira genus novum within the order Spirochaetales.</title>
        <authorList>
            <person name="Grana-Miraglia L."/>
            <person name="Sikutova S."/>
            <person name="Fingerle V."/>
            <person name="Sing A."/>
            <person name="Castillo-Ramirez S."/>
            <person name="Margos G."/>
            <person name="Rudolf I."/>
        </authorList>
    </citation>
    <scope>NUCLEOTIDE SEQUENCE</scope>
    <source>
        <strain evidence="2">BR208</strain>
    </source>
</reference>
<dbReference type="InterPro" id="IPR036634">
    <property type="entry name" value="PRD_sf"/>
</dbReference>
<comment type="caution">
    <text evidence="2">The sequence shown here is derived from an EMBL/GenBank/DDBJ whole genome shotgun (WGS) entry which is preliminary data.</text>
</comment>
<dbReference type="GO" id="GO:0006355">
    <property type="term" value="P:regulation of DNA-templated transcription"/>
    <property type="evidence" value="ECO:0007669"/>
    <property type="project" value="InterPro"/>
</dbReference>
<name>A0A968GDG1_9SPIO</name>
<dbReference type="Proteomes" id="UP000752013">
    <property type="component" value="Unassembled WGS sequence"/>
</dbReference>
<dbReference type="PROSITE" id="PS51372">
    <property type="entry name" value="PRD_2"/>
    <property type="match status" value="1"/>
</dbReference>
<organism evidence="2 3">
    <name type="scientific">Entomospira nematocerorum</name>
    <dbReference type="NCBI Taxonomy" id="2719987"/>
    <lineage>
        <taxon>Bacteria</taxon>
        <taxon>Pseudomonadati</taxon>
        <taxon>Spirochaetota</taxon>
        <taxon>Spirochaetia</taxon>
        <taxon>Spirochaetales</taxon>
        <taxon>Spirochaetaceae</taxon>
        <taxon>Entomospira</taxon>
    </lineage>
</organism>
<dbReference type="AlphaFoldDB" id="A0A968GDG1"/>
<dbReference type="EMBL" id="JAATLK010000001">
    <property type="protein sequence ID" value="NIZ47438.1"/>
    <property type="molecule type" value="Genomic_DNA"/>
</dbReference>
<proteinExistence type="predicted"/>
<sequence>MRLVDRFKVLKEGGVIDRDTHDSLMRLLMRFEEYWHIPINDDNGAGLMTYLALMLMRFKRGEVTAPMADSVYEELKRNTEIFSKSEKIIDDIESMLQMQIPLSERQYLQANLHTILNPDII</sequence>
<dbReference type="RefSeq" id="WP_167703852.1">
    <property type="nucleotide sequence ID" value="NZ_CP118168.1"/>
</dbReference>
<feature type="domain" description="PRD" evidence="1">
    <location>
        <begin position="15"/>
        <end position="121"/>
    </location>
</feature>
<protein>
    <submittedName>
        <fullName evidence="2">PRD domain-containing protein</fullName>
    </submittedName>
</protein>
<evidence type="ECO:0000313" key="3">
    <source>
        <dbReference type="Proteomes" id="UP000752013"/>
    </source>
</evidence>
<dbReference type="Pfam" id="PF00874">
    <property type="entry name" value="PRD"/>
    <property type="match status" value="1"/>
</dbReference>
<evidence type="ECO:0000259" key="1">
    <source>
        <dbReference type="PROSITE" id="PS51372"/>
    </source>
</evidence>
<dbReference type="SUPFAM" id="SSF63520">
    <property type="entry name" value="PTS-regulatory domain, PRD"/>
    <property type="match status" value="1"/>
</dbReference>
<accession>A0A968GDG1</accession>
<dbReference type="InterPro" id="IPR011608">
    <property type="entry name" value="PRD"/>
</dbReference>